<accession>Q1AWT6</accession>
<dbReference type="Pfam" id="PF10634">
    <property type="entry name" value="Iron_transport"/>
    <property type="match status" value="1"/>
</dbReference>
<sequence length="208" mass="23067">MRRALFTTLVALAALALAAGCGERQVVSSEREVTGGETTAGETTAGGGGYQGIVDSYAVADAEIEEEGGEKTVGDYRIGYIVEPAEGWWEGDPQNLQWRDPSPDETHHLEILPFDRRTGLLIPEMEGRLYVIDQNGEVVDEQPLRFYYAEFYHYANNFSIPESGTYTLRAELEPPDFRRHGEESGEGRVFTEPVVVEFENVRITSEGG</sequence>
<dbReference type="Gene3D" id="2.60.40.2480">
    <property type="entry name" value="Periplasmic metal-binding protein Tp34-type"/>
    <property type="match status" value="1"/>
</dbReference>
<reference evidence="4 5" key="1">
    <citation type="submission" date="2006-06" db="EMBL/GenBank/DDBJ databases">
        <title>Complete sequence of Rubrobacter xylanophilus DSM 9941.</title>
        <authorList>
            <consortium name="US DOE Joint Genome Institute"/>
            <person name="Copeland A."/>
            <person name="Lucas S."/>
            <person name="Lapidus A."/>
            <person name="Barry K."/>
            <person name="Detter J.C."/>
            <person name="Glavina del Rio T."/>
            <person name="Hammon N."/>
            <person name="Israni S."/>
            <person name="Dalin E."/>
            <person name="Tice H."/>
            <person name="Pitluck S."/>
            <person name="Munk A.C."/>
            <person name="Brettin T."/>
            <person name="Bruce D."/>
            <person name="Han C."/>
            <person name="Tapia R."/>
            <person name="Gilna P."/>
            <person name="Schmutz J."/>
            <person name="Larimer F."/>
            <person name="Land M."/>
            <person name="Hauser L."/>
            <person name="Kyrpides N."/>
            <person name="Lykidis A."/>
            <person name="da Costa M.S."/>
            <person name="Rainey F.A."/>
            <person name="Empadinhas N."/>
            <person name="Jolivet E."/>
            <person name="Battista J.R."/>
            <person name="Richardson P."/>
        </authorList>
    </citation>
    <scope>NUCLEOTIDE SEQUENCE [LARGE SCALE GENOMIC DNA]</scope>
    <source>
        <strain evidence="5">DSM 9941 / NBRC 16129 / PRD-1</strain>
    </source>
</reference>
<dbReference type="InterPro" id="IPR038482">
    <property type="entry name" value="Tp34-type_sf"/>
</dbReference>
<feature type="chain" id="PRO_5005361113" evidence="3">
    <location>
        <begin position="19"/>
        <end position="208"/>
    </location>
</feature>
<dbReference type="Proteomes" id="UP000006637">
    <property type="component" value="Chromosome"/>
</dbReference>
<feature type="signal peptide" evidence="3">
    <location>
        <begin position="1"/>
        <end position="18"/>
    </location>
</feature>
<gene>
    <name evidence="4" type="ordered locus">Rxyl_1176</name>
</gene>
<organism evidence="4 5">
    <name type="scientific">Rubrobacter xylanophilus (strain DSM 9941 / JCM 11954 / NBRC 16129 / PRD-1)</name>
    <dbReference type="NCBI Taxonomy" id="266117"/>
    <lineage>
        <taxon>Bacteria</taxon>
        <taxon>Bacillati</taxon>
        <taxon>Actinomycetota</taxon>
        <taxon>Rubrobacteria</taxon>
        <taxon>Rubrobacterales</taxon>
        <taxon>Rubrobacteraceae</taxon>
        <taxon>Rubrobacter</taxon>
    </lineage>
</organism>
<dbReference type="AlphaFoldDB" id="Q1AWT6"/>
<dbReference type="HOGENOM" id="CLU_1320121_0_0_11"/>
<dbReference type="PROSITE" id="PS51257">
    <property type="entry name" value="PROKAR_LIPOPROTEIN"/>
    <property type="match status" value="1"/>
</dbReference>
<dbReference type="OrthoDB" id="1495621at2"/>
<dbReference type="EMBL" id="CP000386">
    <property type="protein sequence ID" value="ABG04142.1"/>
    <property type="molecule type" value="Genomic_DNA"/>
</dbReference>
<dbReference type="STRING" id="266117.Rxyl_1176"/>
<proteinExistence type="inferred from homology"/>
<dbReference type="InterPro" id="IPR018470">
    <property type="entry name" value="Metal-bd_Tp34-typ"/>
</dbReference>
<comment type="similarity">
    <text evidence="1">Belongs to the UPF0423 family.</text>
</comment>
<name>Q1AWT6_RUBXD</name>
<evidence type="ECO:0000313" key="4">
    <source>
        <dbReference type="EMBL" id="ABG04142.1"/>
    </source>
</evidence>
<evidence type="ECO:0000256" key="1">
    <source>
        <dbReference type="ARBA" id="ARBA00010013"/>
    </source>
</evidence>
<dbReference type="eggNOG" id="ENOG5032S4B">
    <property type="taxonomic scope" value="Bacteria"/>
</dbReference>
<protein>
    <submittedName>
        <fullName evidence="4">Putative periplasmic ligand-binding sensor protein</fullName>
    </submittedName>
</protein>
<evidence type="ECO:0000313" key="5">
    <source>
        <dbReference type="Proteomes" id="UP000006637"/>
    </source>
</evidence>
<evidence type="ECO:0000256" key="2">
    <source>
        <dbReference type="ARBA" id="ARBA00022729"/>
    </source>
</evidence>
<evidence type="ECO:0000256" key="3">
    <source>
        <dbReference type="SAM" id="SignalP"/>
    </source>
</evidence>
<keyword evidence="2 3" id="KW-0732">Signal</keyword>
<dbReference type="KEGG" id="rxy:Rxyl_1176"/>
<dbReference type="RefSeq" id="WP_011564160.1">
    <property type="nucleotide sequence ID" value="NC_008148.1"/>
</dbReference>
<keyword evidence="5" id="KW-1185">Reference proteome</keyword>